<organism evidence="2 3">
    <name type="scientific">Marinimicrobium koreense</name>
    <dbReference type="NCBI Taxonomy" id="306545"/>
    <lineage>
        <taxon>Bacteria</taxon>
        <taxon>Pseudomonadati</taxon>
        <taxon>Pseudomonadota</taxon>
        <taxon>Gammaproteobacteria</taxon>
        <taxon>Cellvibrionales</taxon>
        <taxon>Cellvibrionaceae</taxon>
        <taxon>Marinimicrobium</taxon>
    </lineage>
</organism>
<dbReference type="OrthoDB" id="9787527at2"/>
<comment type="caution">
    <text evidence="2">The sequence shown here is derived from an EMBL/GenBank/DDBJ whole genome shotgun (WGS) entry which is preliminary data.</text>
</comment>
<dbReference type="PROSITE" id="PS51257">
    <property type="entry name" value="PROKAR_LIPOPROTEIN"/>
    <property type="match status" value="1"/>
</dbReference>
<dbReference type="Proteomes" id="UP000273643">
    <property type="component" value="Unassembled WGS sequence"/>
</dbReference>
<dbReference type="InterPro" id="IPR010496">
    <property type="entry name" value="AL/BT2_dom"/>
</dbReference>
<name>A0A3N1P2W5_9GAMM</name>
<dbReference type="EMBL" id="RJUK01000001">
    <property type="protein sequence ID" value="ROQ21070.1"/>
    <property type="molecule type" value="Genomic_DNA"/>
</dbReference>
<dbReference type="Gene3D" id="2.60.120.560">
    <property type="entry name" value="Exo-inulinase, domain 1"/>
    <property type="match status" value="1"/>
</dbReference>
<evidence type="ECO:0000313" key="3">
    <source>
        <dbReference type="Proteomes" id="UP000273643"/>
    </source>
</evidence>
<feature type="domain" description="3-keto-alpha-glucoside-1,2-lyase/3-keto-2-hydroxy-glucal hydratase" evidence="1">
    <location>
        <begin position="34"/>
        <end position="249"/>
    </location>
</feature>
<keyword evidence="3" id="KW-1185">Reference proteome</keyword>
<proteinExistence type="predicted"/>
<protein>
    <submittedName>
        <fullName evidence="2">Uncharacterized protein DUF1080</fullName>
    </submittedName>
</protein>
<sequence>MRWTQPLLYIGLATVVMTGCNSQPNTPNHSDREEWIDLFNGQDLDDWIIKIAGSPPGENTLNTFRLEDGKIVVSYDQYDELNGRWGHIFYKEPFSHYRIEVEYRFVGEQVAGAPEWAIRNNGIMYHAQSPYEMAIDQGYPACMEVQLLGGNGTDERHTSNLVTPGTHAVYEGELREDHIIESTSKTYHGDQWVTAEVEVHGNDLAIHRVEGEEVIRYSGMQLDDGTLLHEGYIALQAESAPIEFRSVRLLNLKGCMDDSASNYKSYFVANDPDACTY</sequence>
<dbReference type="AlphaFoldDB" id="A0A3N1P2W5"/>
<reference evidence="2 3" key="1">
    <citation type="submission" date="2018-11" db="EMBL/GenBank/DDBJ databases">
        <title>Genomic Encyclopedia of Type Strains, Phase IV (KMG-IV): sequencing the most valuable type-strain genomes for metagenomic binning, comparative biology and taxonomic classification.</title>
        <authorList>
            <person name="Goeker M."/>
        </authorList>
    </citation>
    <scope>NUCLEOTIDE SEQUENCE [LARGE SCALE GENOMIC DNA]</scope>
    <source>
        <strain evidence="2 3">DSM 16974</strain>
    </source>
</reference>
<evidence type="ECO:0000259" key="1">
    <source>
        <dbReference type="Pfam" id="PF06439"/>
    </source>
</evidence>
<dbReference type="GO" id="GO:0016787">
    <property type="term" value="F:hydrolase activity"/>
    <property type="evidence" value="ECO:0007669"/>
    <property type="project" value="InterPro"/>
</dbReference>
<gene>
    <name evidence="2" type="ORF">EDC38_1691</name>
</gene>
<accession>A0A3N1P2W5</accession>
<dbReference type="RefSeq" id="WP_123638120.1">
    <property type="nucleotide sequence ID" value="NZ_RJUK01000001.1"/>
</dbReference>
<dbReference type="Pfam" id="PF06439">
    <property type="entry name" value="3keto-disac_hyd"/>
    <property type="match status" value="1"/>
</dbReference>
<evidence type="ECO:0000313" key="2">
    <source>
        <dbReference type="EMBL" id="ROQ21070.1"/>
    </source>
</evidence>